<evidence type="ECO:0000256" key="3">
    <source>
        <dbReference type="PIRSR" id="PIRSR617939-1"/>
    </source>
</evidence>
<evidence type="ECO:0000256" key="4">
    <source>
        <dbReference type="PIRSR" id="PIRSR617939-2"/>
    </source>
</evidence>
<evidence type="ECO:0000313" key="6">
    <source>
        <dbReference type="EMBL" id="KAH6658056.1"/>
    </source>
</evidence>
<dbReference type="AlphaFoldDB" id="A0A9P9A2C4"/>
<gene>
    <name evidence="6" type="ORF">BKA67DRAFT_557043</name>
</gene>
<dbReference type="CDD" id="cd06661">
    <property type="entry name" value="GGCT_like"/>
    <property type="match status" value="1"/>
</dbReference>
<dbReference type="PANTHER" id="PTHR12935:SF0">
    <property type="entry name" value="GAMMA-GLUTAMYLCYCLOTRANSFERASE"/>
    <property type="match status" value="1"/>
</dbReference>
<evidence type="ECO:0000256" key="2">
    <source>
        <dbReference type="ARBA" id="ARBA00023239"/>
    </source>
</evidence>
<dbReference type="GO" id="GO:0003839">
    <property type="term" value="F:gamma-glutamylcyclotransferase activity"/>
    <property type="evidence" value="ECO:0007669"/>
    <property type="project" value="UniProtKB-EC"/>
</dbReference>
<feature type="region of interest" description="Disordered" evidence="5">
    <location>
        <begin position="1"/>
        <end position="40"/>
    </location>
</feature>
<dbReference type="EC" id="4.3.2.9" evidence="1"/>
<feature type="region of interest" description="Disordered" evidence="5">
    <location>
        <begin position="95"/>
        <end position="118"/>
    </location>
</feature>
<comment type="caution">
    <text evidence="6">The sequence shown here is derived from an EMBL/GenBank/DDBJ whole genome shotgun (WGS) entry which is preliminary data.</text>
</comment>
<accession>A0A9P9A2C4</accession>
<evidence type="ECO:0000313" key="7">
    <source>
        <dbReference type="Proteomes" id="UP000758603"/>
    </source>
</evidence>
<dbReference type="OrthoDB" id="2924818at2759"/>
<keyword evidence="7" id="KW-1185">Reference proteome</keyword>
<feature type="binding site" evidence="4">
    <location>
        <begin position="50"/>
        <end position="55"/>
    </location>
    <ligand>
        <name>substrate</name>
    </ligand>
</feature>
<dbReference type="PANTHER" id="PTHR12935">
    <property type="entry name" value="GAMMA-GLUTAMYLCYCLOTRANSFERASE"/>
    <property type="match status" value="1"/>
</dbReference>
<feature type="binding site" evidence="4">
    <location>
        <position position="192"/>
    </location>
    <ligand>
        <name>substrate</name>
    </ligand>
</feature>
<dbReference type="InterPro" id="IPR017939">
    <property type="entry name" value="G-Glutamylcylcotransferase"/>
</dbReference>
<name>A0A9P9A2C4_9PEZI</name>
<dbReference type="GeneID" id="70131107"/>
<dbReference type="Gene3D" id="3.10.490.10">
    <property type="entry name" value="Gamma-glutamyl cyclotransferase-like"/>
    <property type="match status" value="1"/>
</dbReference>
<evidence type="ECO:0000256" key="5">
    <source>
        <dbReference type="SAM" id="MobiDB-lite"/>
    </source>
</evidence>
<feature type="compositionally biased region" description="Polar residues" evidence="5">
    <location>
        <begin position="20"/>
        <end position="32"/>
    </location>
</feature>
<reference evidence="6" key="1">
    <citation type="journal article" date="2021" name="Nat. Commun.">
        <title>Genetic determinants of endophytism in the Arabidopsis root mycobiome.</title>
        <authorList>
            <person name="Mesny F."/>
            <person name="Miyauchi S."/>
            <person name="Thiergart T."/>
            <person name="Pickel B."/>
            <person name="Atanasova L."/>
            <person name="Karlsson M."/>
            <person name="Huettel B."/>
            <person name="Barry K.W."/>
            <person name="Haridas S."/>
            <person name="Chen C."/>
            <person name="Bauer D."/>
            <person name="Andreopoulos W."/>
            <person name="Pangilinan J."/>
            <person name="LaButti K."/>
            <person name="Riley R."/>
            <person name="Lipzen A."/>
            <person name="Clum A."/>
            <person name="Drula E."/>
            <person name="Henrissat B."/>
            <person name="Kohler A."/>
            <person name="Grigoriev I.V."/>
            <person name="Martin F.M."/>
            <person name="Hacquard S."/>
        </authorList>
    </citation>
    <scope>NUCLEOTIDE SEQUENCE</scope>
    <source>
        <strain evidence="6">MPI-SDFR-AT-0073</strain>
    </source>
</reference>
<feature type="active site" description="Proton acceptor" evidence="3">
    <location>
        <position position="145"/>
    </location>
</feature>
<keyword evidence="2" id="KW-0456">Lyase</keyword>
<dbReference type="InterPro" id="IPR036568">
    <property type="entry name" value="GGCT-like_sf"/>
</dbReference>
<dbReference type="Proteomes" id="UP000758603">
    <property type="component" value="Unassembled WGS sequence"/>
</dbReference>
<proteinExistence type="predicted"/>
<dbReference type="EMBL" id="JAGPXC010000002">
    <property type="protein sequence ID" value="KAH6658056.1"/>
    <property type="molecule type" value="Genomic_DNA"/>
</dbReference>
<dbReference type="RefSeq" id="XP_045962290.1">
    <property type="nucleotide sequence ID" value="XM_046102215.1"/>
</dbReference>
<dbReference type="SUPFAM" id="SSF110857">
    <property type="entry name" value="Gamma-glutamyl cyclotransferase-like"/>
    <property type="match status" value="1"/>
</dbReference>
<dbReference type="InterPro" id="IPR013024">
    <property type="entry name" value="GGCT-like"/>
</dbReference>
<evidence type="ECO:0000256" key="1">
    <source>
        <dbReference type="ARBA" id="ARBA00012346"/>
    </source>
</evidence>
<organism evidence="6 7">
    <name type="scientific">Truncatella angustata</name>
    <dbReference type="NCBI Taxonomy" id="152316"/>
    <lineage>
        <taxon>Eukaryota</taxon>
        <taxon>Fungi</taxon>
        <taxon>Dikarya</taxon>
        <taxon>Ascomycota</taxon>
        <taxon>Pezizomycotina</taxon>
        <taxon>Sordariomycetes</taxon>
        <taxon>Xylariomycetidae</taxon>
        <taxon>Amphisphaeriales</taxon>
        <taxon>Sporocadaceae</taxon>
        <taxon>Truncatella</taxon>
    </lineage>
</organism>
<protein>
    <recommendedName>
        <fullName evidence="1">gamma-glutamylcyclotransferase</fullName>
        <ecNumber evidence="1">4.3.2.9</ecNumber>
    </recommendedName>
</protein>
<sequence>MTQTEHLVKKAAGAAVAETPQANSEPTSNAPEQQQQQQFNDNRGARGKLYFAYGSNLSSTQMSQRCPHATAVGLARLDGWDWIINERRYANIVRAPTSDPSSSPEKQEHGLGVNDDPVDAGHHPGVYGVLYRLPPADEAALDACEGVPFAYNKLVLAVSELDPETLEEARRVEALAYVDLVHVLPRAPWPEYVGRMSAGVREARERWGFPVWYVEMVMRRFVPGLSW</sequence>